<dbReference type="SUPFAM" id="SSF52821">
    <property type="entry name" value="Rhodanese/Cell cycle control phosphatase"/>
    <property type="match status" value="1"/>
</dbReference>
<protein>
    <submittedName>
        <fullName evidence="2">Uncharacterized protein</fullName>
    </submittedName>
</protein>
<reference evidence="2" key="1">
    <citation type="journal article" date="2019" name="bioRxiv">
        <title>The Genome of the Zebra Mussel, Dreissena polymorpha: A Resource for Invasive Species Research.</title>
        <authorList>
            <person name="McCartney M.A."/>
            <person name="Auch B."/>
            <person name="Kono T."/>
            <person name="Mallez S."/>
            <person name="Zhang Y."/>
            <person name="Obille A."/>
            <person name="Becker A."/>
            <person name="Abrahante J.E."/>
            <person name="Garbe J."/>
            <person name="Badalamenti J.P."/>
            <person name="Herman A."/>
            <person name="Mangelson H."/>
            <person name="Liachko I."/>
            <person name="Sullivan S."/>
            <person name="Sone E.D."/>
            <person name="Koren S."/>
            <person name="Silverstein K.A.T."/>
            <person name="Beckman K.B."/>
            <person name="Gohl D.M."/>
        </authorList>
    </citation>
    <scope>NUCLEOTIDE SEQUENCE</scope>
    <source>
        <strain evidence="2">Duluth1</strain>
        <tissue evidence="2">Whole animal</tissue>
    </source>
</reference>
<dbReference type="Gene3D" id="3.40.250.10">
    <property type="entry name" value="Rhodanese-like domain"/>
    <property type="match status" value="1"/>
</dbReference>
<evidence type="ECO:0000313" key="2">
    <source>
        <dbReference type="EMBL" id="KAH3801741.1"/>
    </source>
</evidence>
<dbReference type="EMBL" id="JAIWYP010000007">
    <property type="protein sequence ID" value="KAH3801741.1"/>
    <property type="molecule type" value="Genomic_DNA"/>
</dbReference>
<organism evidence="2 3">
    <name type="scientific">Dreissena polymorpha</name>
    <name type="common">Zebra mussel</name>
    <name type="synonym">Mytilus polymorpha</name>
    <dbReference type="NCBI Taxonomy" id="45954"/>
    <lineage>
        <taxon>Eukaryota</taxon>
        <taxon>Metazoa</taxon>
        <taxon>Spiralia</taxon>
        <taxon>Lophotrochozoa</taxon>
        <taxon>Mollusca</taxon>
        <taxon>Bivalvia</taxon>
        <taxon>Autobranchia</taxon>
        <taxon>Heteroconchia</taxon>
        <taxon>Euheterodonta</taxon>
        <taxon>Imparidentia</taxon>
        <taxon>Neoheterodontei</taxon>
        <taxon>Myida</taxon>
        <taxon>Dreissenoidea</taxon>
        <taxon>Dreissenidae</taxon>
        <taxon>Dreissena</taxon>
    </lineage>
</organism>
<name>A0A9D4J6L5_DREPO</name>
<gene>
    <name evidence="2" type="ORF">DPMN_155402</name>
</gene>
<feature type="region of interest" description="Disordered" evidence="1">
    <location>
        <begin position="1"/>
        <end position="23"/>
    </location>
</feature>
<dbReference type="AlphaFoldDB" id="A0A9D4J6L5"/>
<feature type="compositionally biased region" description="Gly residues" evidence="1">
    <location>
        <begin position="10"/>
        <end position="23"/>
    </location>
</feature>
<accession>A0A9D4J6L5</accession>
<evidence type="ECO:0000256" key="1">
    <source>
        <dbReference type="SAM" id="MobiDB-lite"/>
    </source>
</evidence>
<sequence length="126" mass="13252">MTENGRGKSRSGGGGVGDGGGCGGGGSGGGGRGGCDGFHPILFNLPDTNCFTDCIQSLGVWPDTHIVAYDRLGPISAYRAWWMLLVHAMDSPALPALLYVALAKLKTPNNSQKVVIEEEEDYNLRL</sequence>
<dbReference type="InterPro" id="IPR036873">
    <property type="entry name" value="Rhodanese-like_dom_sf"/>
</dbReference>
<reference evidence="2" key="2">
    <citation type="submission" date="2020-11" db="EMBL/GenBank/DDBJ databases">
        <authorList>
            <person name="McCartney M.A."/>
            <person name="Auch B."/>
            <person name="Kono T."/>
            <person name="Mallez S."/>
            <person name="Becker A."/>
            <person name="Gohl D.M."/>
            <person name="Silverstein K.A.T."/>
            <person name="Koren S."/>
            <person name="Bechman K.B."/>
            <person name="Herman A."/>
            <person name="Abrahante J.E."/>
            <person name="Garbe J."/>
        </authorList>
    </citation>
    <scope>NUCLEOTIDE SEQUENCE</scope>
    <source>
        <strain evidence="2">Duluth1</strain>
        <tissue evidence="2">Whole animal</tissue>
    </source>
</reference>
<evidence type="ECO:0000313" key="3">
    <source>
        <dbReference type="Proteomes" id="UP000828390"/>
    </source>
</evidence>
<comment type="caution">
    <text evidence="2">The sequence shown here is derived from an EMBL/GenBank/DDBJ whole genome shotgun (WGS) entry which is preliminary data.</text>
</comment>
<dbReference type="Proteomes" id="UP000828390">
    <property type="component" value="Unassembled WGS sequence"/>
</dbReference>
<proteinExistence type="predicted"/>
<keyword evidence="3" id="KW-1185">Reference proteome</keyword>